<dbReference type="PRINTS" id="PR00111">
    <property type="entry name" value="ABHYDROLASE"/>
</dbReference>
<protein>
    <recommendedName>
        <fullName evidence="1">AB hydrolase-1 domain-containing protein</fullName>
    </recommendedName>
</protein>
<feature type="domain" description="AB hydrolase-1" evidence="1">
    <location>
        <begin position="28"/>
        <end position="265"/>
    </location>
</feature>
<dbReference type="OrthoDB" id="9890at2157"/>
<proteinExistence type="predicted"/>
<dbReference type="GO" id="GO:0003824">
    <property type="term" value="F:catalytic activity"/>
    <property type="evidence" value="ECO:0007669"/>
    <property type="project" value="InterPro"/>
</dbReference>
<dbReference type="PRINTS" id="PR00412">
    <property type="entry name" value="EPOXHYDRLASE"/>
</dbReference>
<organism evidence="2 3">
    <name type="scientific">Methanobacterium congolense</name>
    <dbReference type="NCBI Taxonomy" id="118062"/>
    <lineage>
        <taxon>Archaea</taxon>
        <taxon>Methanobacteriati</taxon>
        <taxon>Methanobacteriota</taxon>
        <taxon>Methanomada group</taxon>
        <taxon>Methanobacteria</taxon>
        <taxon>Methanobacteriales</taxon>
        <taxon>Methanobacteriaceae</taxon>
        <taxon>Methanobacterium</taxon>
    </lineage>
</organism>
<evidence type="ECO:0000313" key="3">
    <source>
        <dbReference type="Proteomes" id="UP000094707"/>
    </source>
</evidence>
<gene>
    <name evidence="2" type="ORF">MCBB_0733</name>
</gene>
<evidence type="ECO:0000259" key="1">
    <source>
        <dbReference type="Pfam" id="PF00561"/>
    </source>
</evidence>
<dbReference type="STRING" id="118062.MCBB_0733"/>
<reference evidence="2 3" key="1">
    <citation type="submission" date="2016-08" db="EMBL/GenBank/DDBJ databases">
        <authorList>
            <person name="Seilhamer J.J."/>
        </authorList>
    </citation>
    <scope>NUCLEOTIDE SEQUENCE [LARGE SCALE GENOMIC DNA]</scope>
    <source>
        <strain evidence="2">Buetzberg</strain>
    </source>
</reference>
<keyword evidence="3" id="KW-1185">Reference proteome</keyword>
<dbReference type="InterPro" id="IPR029058">
    <property type="entry name" value="AB_hydrolase_fold"/>
</dbReference>
<dbReference type="EMBL" id="LT607756">
    <property type="protein sequence ID" value="SCG85304.1"/>
    <property type="molecule type" value="Genomic_DNA"/>
</dbReference>
<dbReference type="KEGG" id="mcub:MCBB_0733"/>
<dbReference type="PANTHER" id="PTHR46438">
    <property type="entry name" value="ALPHA/BETA-HYDROLASES SUPERFAMILY PROTEIN"/>
    <property type="match status" value="1"/>
</dbReference>
<sequence length="282" mass="31681">MNIKKRSVVVDGINIIFYESFAQQSDNPLILLHGGGLDSALLSYGSIMATLGEKYHIIAPDMPGYGKSDKPDVPYTIEWYHEFLDNLLIVLGYEKIDLAGLSLGGGIALSYSLNHPEKVRKLVLIAPYGLTDKIPYAKITKWLLEHPSIYDSINNLTLSNKMLLKTSLKRIMVNPEAMTEALVEQVMLAGSDSKSSQAWRTFQLSEVKKSKLRTCFIDELNNLIMPVLLLTGKKDSLVPSRDVERAHTLIPHSKLVELEDCGHWLPRDRSPEFIQALDDFLK</sequence>
<accession>A0A1D3L0V9</accession>
<dbReference type="Gene3D" id="3.40.50.1820">
    <property type="entry name" value="alpha/beta hydrolase"/>
    <property type="match status" value="1"/>
</dbReference>
<dbReference type="InterPro" id="IPR000639">
    <property type="entry name" value="Epox_hydrolase-like"/>
</dbReference>
<dbReference type="Proteomes" id="UP000094707">
    <property type="component" value="Chromosome I"/>
</dbReference>
<dbReference type="GeneID" id="30411587"/>
<dbReference type="SUPFAM" id="SSF53474">
    <property type="entry name" value="alpha/beta-Hydrolases"/>
    <property type="match status" value="1"/>
</dbReference>
<dbReference type="PANTHER" id="PTHR46438:SF11">
    <property type="entry name" value="LIPASE-RELATED"/>
    <property type="match status" value="1"/>
</dbReference>
<dbReference type="RefSeq" id="WP_071906489.1">
    <property type="nucleotide sequence ID" value="NZ_LT607756.1"/>
</dbReference>
<dbReference type="AlphaFoldDB" id="A0A1D3L0V9"/>
<dbReference type="InterPro" id="IPR000073">
    <property type="entry name" value="AB_hydrolase_1"/>
</dbReference>
<dbReference type="Pfam" id="PF00561">
    <property type="entry name" value="Abhydrolase_1"/>
    <property type="match status" value="1"/>
</dbReference>
<name>A0A1D3L0V9_9EURY</name>
<evidence type="ECO:0000313" key="2">
    <source>
        <dbReference type="EMBL" id="SCG85304.1"/>
    </source>
</evidence>